<accession>A0A9W3ZRR0</accession>
<feature type="transmembrane region" description="Helical" evidence="1">
    <location>
        <begin position="6"/>
        <end position="26"/>
    </location>
</feature>
<keyword evidence="1" id="KW-0812">Transmembrane</keyword>
<gene>
    <name evidence="2" type="ORF">KNN_00599</name>
</gene>
<dbReference type="Proteomes" id="UP000055316">
    <property type="component" value="Chromosome"/>
</dbReference>
<name>A0A9W3ZRR0_BACTO</name>
<sequence length="41" mass="4709">MIEESQFSLMIVALVICIVSLTVYFLDKPIEKFIKDDDSDV</sequence>
<protein>
    <submittedName>
        <fullName evidence="2">Uncharacterized protein</fullName>
    </submittedName>
</protein>
<evidence type="ECO:0000256" key="1">
    <source>
        <dbReference type="SAM" id="Phobius"/>
    </source>
</evidence>
<evidence type="ECO:0000313" key="3">
    <source>
        <dbReference type="Proteomes" id="UP000055316"/>
    </source>
</evidence>
<proteinExistence type="predicted"/>
<evidence type="ECO:0000313" key="2">
    <source>
        <dbReference type="EMBL" id="BAR81474.1"/>
    </source>
</evidence>
<keyword evidence="1" id="KW-0472">Membrane</keyword>
<dbReference type="EMBL" id="AP014864">
    <property type="protein sequence ID" value="BAR81474.1"/>
    <property type="molecule type" value="Genomic_DNA"/>
</dbReference>
<dbReference type="RefSeq" id="WP_021727907.1">
    <property type="nucleotide sequence ID" value="NZ_AP014864.1"/>
</dbReference>
<organism evidence="2 3">
    <name type="scientific">Bacillus thuringiensis subsp. tolworthi</name>
    <dbReference type="NCBI Taxonomy" id="1442"/>
    <lineage>
        <taxon>Bacteria</taxon>
        <taxon>Bacillati</taxon>
        <taxon>Bacillota</taxon>
        <taxon>Bacilli</taxon>
        <taxon>Bacillales</taxon>
        <taxon>Bacillaceae</taxon>
        <taxon>Bacillus</taxon>
        <taxon>Bacillus cereus group</taxon>
    </lineage>
</organism>
<reference evidence="2 3" key="1">
    <citation type="submission" date="2015-05" db="EMBL/GenBank/DDBJ databases">
        <title>Whole genome sequence of Bacillus thuringiensis serovar tolworthi Pasteur Institute Standard strain.</title>
        <authorList>
            <person name="Kanda K."/>
            <person name="Nakashima K."/>
            <person name="Nagano Y."/>
        </authorList>
    </citation>
    <scope>NUCLEOTIDE SEQUENCE [LARGE SCALE GENOMIC DNA]</scope>
    <source>
        <strain evidence="2 3">Pasteur Institute Standard strain</strain>
    </source>
</reference>
<keyword evidence="1" id="KW-1133">Transmembrane helix</keyword>
<dbReference type="AlphaFoldDB" id="A0A9W3ZRR0"/>